<organism evidence="1">
    <name type="scientific">marine sediment metagenome</name>
    <dbReference type="NCBI Taxonomy" id="412755"/>
    <lineage>
        <taxon>unclassified sequences</taxon>
        <taxon>metagenomes</taxon>
        <taxon>ecological metagenomes</taxon>
    </lineage>
</organism>
<reference evidence="1" key="1">
    <citation type="journal article" date="2015" name="Nature">
        <title>Complex archaea that bridge the gap between prokaryotes and eukaryotes.</title>
        <authorList>
            <person name="Spang A."/>
            <person name="Saw J.H."/>
            <person name="Jorgensen S.L."/>
            <person name="Zaremba-Niedzwiedzka K."/>
            <person name="Martijn J."/>
            <person name="Lind A.E."/>
            <person name="van Eijk R."/>
            <person name="Schleper C."/>
            <person name="Guy L."/>
            <person name="Ettema T.J."/>
        </authorList>
    </citation>
    <scope>NUCLEOTIDE SEQUENCE</scope>
</reference>
<feature type="non-terminal residue" evidence="1">
    <location>
        <position position="1"/>
    </location>
</feature>
<comment type="caution">
    <text evidence="1">The sequence shown here is derived from an EMBL/GenBank/DDBJ whole genome shotgun (WGS) entry which is preliminary data.</text>
</comment>
<gene>
    <name evidence="1" type="ORF">LCGC14_2783300</name>
</gene>
<proteinExistence type="predicted"/>
<accession>A0A0F8YSQ2</accession>
<dbReference type="EMBL" id="LAZR01051776">
    <property type="protein sequence ID" value="KKK84442.1"/>
    <property type="molecule type" value="Genomic_DNA"/>
</dbReference>
<sequence>EDISIDTSGASEVIEKLLGDVPPKTPSFNALTKIKNVILDADGDIVVLDRIKRDTIDEILNKSKTSPTLRREMKIVKDALLNAMDSKSPQYAQARLIHALHSPAIERAEKGITGILANMEGDNIAGAVTQLMASKNTIPETIKKARALIRKQNPEAWDAALRDFIRFKFERIKDSQISDVSNLGGALRKAVFGNQNQRDVMKAAMSPQQFRNLTDFMEVLQKTGLTFAKESATATRQAELRALERETQMEVLTIATSPFRTPERTIADRVNALRFGRGARELAEKILDPEAGAELARIKRLSPRSEDLINSVAVILGVTAPETIEAVQGITNQQAQ</sequence>
<name>A0A0F8YSQ2_9ZZZZ</name>
<protein>
    <submittedName>
        <fullName evidence="1">Uncharacterized protein</fullName>
    </submittedName>
</protein>
<evidence type="ECO:0000313" key="1">
    <source>
        <dbReference type="EMBL" id="KKK84442.1"/>
    </source>
</evidence>
<dbReference type="AlphaFoldDB" id="A0A0F8YSQ2"/>